<evidence type="ECO:0000313" key="2">
    <source>
        <dbReference type="Proteomes" id="UP000295371"/>
    </source>
</evidence>
<dbReference type="OrthoDB" id="3571220at2"/>
<dbReference type="AlphaFoldDB" id="A0A4R7J8Q4"/>
<proteinExistence type="predicted"/>
<keyword evidence="2" id="KW-1185">Reference proteome</keyword>
<comment type="caution">
    <text evidence="1">The sequence shown here is derived from an EMBL/GenBank/DDBJ whole genome shotgun (WGS) entry which is preliminary data.</text>
</comment>
<dbReference type="EMBL" id="SOAW01000001">
    <property type="protein sequence ID" value="TDT33891.1"/>
    <property type="molecule type" value="Genomic_DNA"/>
</dbReference>
<protein>
    <submittedName>
        <fullName evidence="1">Uncharacterized protein</fullName>
    </submittedName>
</protein>
<dbReference type="RefSeq" id="WP_133754332.1">
    <property type="nucleotide sequence ID" value="NZ_SOAW01000001.1"/>
</dbReference>
<evidence type="ECO:0000313" key="1">
    <source>
        <dbReference type="EMBL" id="TDT33891.1"/>
    </source>
</evidence>
<reference evidence="1 2" key="1">
    <citation type="submission" date="2019-03" db="EMBL/GenBank/DDBJ databases">
        <title>Genomic Encyclopedia of Archaeal and Bacterial Type Strains, Phase II (KMG-II): from individual species to whole genera.</title>
        <authorList>
            <person name="Goeker M."/>
        </authorList>
    </citation>
    <scope>NUCLEOTIDE SEQUENCE [LARGE SCALE GENOMIC DNA]</scope>
    <source>
        <strain evidence="1 2">DSM 24323</strain>
    </source>
</reference>
<name>A0A4R7J8Q4_9ACTN</name>
<dbReference type="Proteomes" id="UP000295371">
    <property type="component" value="Unassembled WGS sequence"/>
</dbReference>
<organism evidence="1 2">
    <name type="scientific">Naumannella halotolerans</name>
    <dbReference type="NCBI Taxonomy" id="993414"/>
    <lineage>
        <taxon>Bacteria</taxon>
        <taxon>Bacillati</taxon>
        <taxon>Actinomycetota</taxon>
        <taxon>Actinomycetes</taxon>
        <taxon>Propionibacteriales</taxon>
        <taxon>Propionibacteriaceae</taxon>
        <taxon>Naumannella</taxon>
    </lineage>
</organism>
<accession>A0A4R7J8Q4</accession>
<gene>
    <name evidence="1" type="ORF">CLV29_1526</name>
</gene>
<sequence length="199" mass="21268">MRVRFTGEITGIGSASGIRVVVGNWATSPFGTVADAMVETAAGHRILIAPTPELAEFIAETYVFDEVRVEPTDLSLTAHRRIFTSESLEITADVGSRTALGRVIALLPHRVSTSTAWCAITDLIARVIMPGVRTRGTAGRGRREWYGATDVRAICAITGRLDGTDLGSLAPVDPPCRFGFSSTPARPSLTRVVTTIELS</sequence>